<feature type="non-terminal residue" evidence="2">
    <location>
        <position position="1219"/>
    </location>
</feature>
<comment type="caution">
    <text evidence="2">The sequence shown here is derived from an EMBL/GenBank/DDBJ whole genome shotgun (WGS) entry which is preliminary data.</text>
</comment>
<gene>
    <name evidence="2" type="ORF">Ctob_011876</name>
</gene>
<name>A0A0M0JMN4_9EUKA</name>
<keyword evidence="3" id="KW-1185">Reference proteome</keyword>
<protein>
    <submittedName>
        <fullName evidence="2">Uncharacterized protein</fullName>
    </submittedName>
</protein>
<feature type="compositionally biased region" description="Low complexity" evidence="1">
    <location>
        <begin position="827"/>
        <end position="852"/>
    </location>
</feature>
<proteinExistence type="predicted"/>
<feature type="region of interest" description="Disordered" evidence="1">
    <location>
        <begin position="827"/>
        <end position="880"/>
    </location>
</feature>
<accession>A0A0M0JMN4</accession>
<feature type="compositionally biased region" description="Low complexity" evidence="1">
    <location>
        <begin position="863"/>
        <end position="872"/>
    </location>
</feature>
<evidence type="ECO:0000256" key="1">
    <source>
        <dbReference type="SAM" id="MobiDB-lite"/>
    </source>
</evidence>
<evidence type="ECO:0000313" key="3">
    <source>
        <dbReference type="Proteomes" id="UP000037460"/>
    </source>
</evidence>
<feature type="compositionally biased region" description="Gly residues" evidence="1">
    <location>
        <begin position="1085"/>
        <end position="1101"/>
    </location>
</feature>
<organism evidence="2 3">
    <name type="scientific">Chrysochromulina tobinii</name>
    <dbReference type="NCBI Taxonomy" id="1460289"/>
    <lineage>
        <taxon>Eukaryota</taxon>
        <taxon>Haptista</taxon>
        <taxon>Haptophyta</taxon>
        <taxon>Prymnesiophyceae</taxon>
        <taxon>Prymnesiales</taxon>
        <taxon>Chrysochromulinaceae</taxon>
        <taxon>Chrysochromulina</taxon>
    </lineage>
</organism>
<feature type="region of interest" description="Disordered" evidence="1">
    <location>
        <begin position="1082"/>
        <end position="1156"/>
    </location>
</feature>
<feature type="compositionally biased region" description="Gly residues" evidence="1">
    <location>
        <begin position="1130"/>
        <end position="1156"/>
    </location>
</feature>
<sequence length="1219" mass="128601">MGSLDTRSTFQILWYRWATATFPSARYLAIADDDAYVQIAHLEADLRLTSSIVHSPWVLHGLLMWKAFYIATSHEPATEFGGWRPTDFKAAALRDHIERCRLSRLLHNASAEAPANRSSSTLERTPVLQFYRQRGRVPFVLRKDACFPASFDAVLGWWVYQVALRHRLRLALVDSPFMIQHHPWVAYRHGAFSNASLILHELKNPRSPGWAFAQAHGSGPFVPTPLPAGTAPVAALALRGADPSLSFATGDSFNTTLGATLCVIAGAAGQMEAAYSNVAGELVGALFTSDPAVLDTATILAVISPLKMRVAWLQLLADGLDDAASLTSKRFRYERDSVLAGLDYAALAGGYLVSAADMFPTEVPAGAMGGAGTLWIRSTTIRSFAMPVRGQPGLYSLAPLADLYRLTPGIFCTADRDLPGCTFRLVLEESQRRAQDARMPYASVTSSSPMNTARAAAQAFVATTPPGRDWELLGPNGMLGDLDRRSLDWADRCCMAGGAAQIGAGGGRAFLEVVCRRFDELRLALPSLHVVLDGLLSSQAITNELAALATGCFKPARGLPESIQDLVAIEDACFKLIFPMEEHHLLTATQRVAWICSMLQDAHARGGGGGGGGASSGSGEPSDPGTMTLIRAALSSPAARVFFTELRALLDAAPPNSLTISRKLTSSPIAFIKRMGTGGDTDFVRAPAEIHFSEIDHFTSLEMVVKRIENALSLDSAATNSLSSGVDKAHEYFKDNCNSELTRADDIDIIQTFFKEMWSSVREEWYPVVSGRAPLQTFPDVVIPRSSSCWGSLDVADEDSKLTKALIRSKALSKVLGLATSRVSYPAGMARPSGAGSSRSARSRSPSPTAGRGSRDDAGGGSRSPRTSTSPRPADDDFYRPGVAPNLEVFWKNGTDFSFSANGVTVIPAQAALALGVAKGKVCWPVVASLRRDPAARNRYCQTRGHARCVSGEAHVQSAEMRAYFDKLFSGKKRKDFERGRDLDGPDRDYTSKGKAAKLASELEAELRAIPPGWPPALGKLGERMAFPDGAHIVPGYNSAEPDVDEVDWSMAAGAWHDDDAAGSSGELNAAAAMLSLGAAKGDGASRGGGKGGGGRGAKGGGKARGRAAKGGGKAKAAVEAGDGKDKGAQKGGKGGGKGGTKGGAKGRGGRGGKGGGRARVVAFASGVAGVVQSAVKASRAAVPILLAPLASSYSKIILYVLAISATSAPSLLLPSGGG</sequence>
<dbReference type="Proteomes" id="UP000037460">
    <property type="component" value="Unassembled WGS sequence"/>
</dbReference>
<dbReference type="EMBL" id="JWZX01002657">
    <property type="protein sequence ID" value="KOO27841.1"/>
    <property type="molecule type" value="Genomic_DNA"/>
</dbReference>
<reference evidence="3" key="1">
    <citation type="journal article" date="2015" name="PLoS Genet.">
        <title>Genome Sequence and Transcriptome Analyses of Chrysochromulina tobin: Metabolic Tools for Enhanced Algal Fitness in the Prominent Order Prymnesiales (Haptophyceae).</title>
        <authorList>
            <person name="Hovde B.T."/>
            <person name="Deodato C.R."/>
            <person name="Hunsperger H.M."/>
            <person name="Ryken S.A."/>
            <person name="Yost W."/>
            <person name="Jha R.K."/>
            <person name="Patterson J."/>
            <person name="Monnat R.J. Jr."/>
            <person name="Barlow S.B."/>
            <person name="Starkenburg S.R."/>
            <person name="Cattolico R.A."/>
        </authorList>
    </citation>
    <scope>NUCLEOTIDE SEQUENCE</scope>
    <source>
        <strain evidence="3">CCMP291</strain>
    </source>
</reference>
<dbReference type="AlphaFoldDB" id="A0A0M0JMN4"/>
<evidence type="ECO:0000313" key="2">
    <source>
        <dbReference type="EMBL" id="KOO27841.1"/>
    </source>
</evidence>